<evidence type="ECO:0000313" key="3">
    <source>
        <dbReference type="Proteomes" id="UP000259636"/>
    </source>
</evidence>
<dbReference type="Pfam" id="PF13460">
    <property type="entry name" value="NAD_binding_10"/>
    <property type="match status" value="1"/>
</dbReference>
<dbReference type="PANTHER" id="PTHR43355:SF2">
    <property type="entry name" value="FLAVIN REDUCTASE (NADPH)"/>
    <property type="match status" value="1"/>
</dbReference>
<dbReference type="Gene3D" id="3.40.50.720">
    <property type="entry name" value="NAD(P)-binding Rossmann-like Domain"/>
    <property type="match status" value="1"/>
</dbReference>
<gene>
    <name evidence="2" type="ORF">D0C37_20125</name>
</gene>
<dbReference type="InterPro" id="IPR016040">
    <property type="entry name" value="NAD(P)-bd_dom"/>
</dbReference>
<dbReference type="GO" id="GO:0004074">
    <property type="term" value="F:biliverdin reductase [NAD(P)H] activity"/>
    <property type="evidence" value="ECO:0007669"/>
    <property type="project" value="TreeGrafter"/>
</dbReference>
<proteinExistence type="predicted"/>
<dbReference type="InterPro" id="IPR051606">
    <property type="entry name" value="Polyketide_Oxido-like"/>
</dbReference>
<dbReference type="PANTHER" id="PTHR43355">
    <property type="entry name" value="FLAVIN REDUCTASE (NADPH)"/>
    <property type="match status" value="1"/>
</dbReference>
<dbReference type="EMBL" id="CP031742">
    <property type="protein sequence ID" value="AXQ56671.1"/>
    <property type="molecule type" value="Genomic_DNA"/>
</dbReference>
<organism evidence="2 3">
    <name type="scientific">Streptomyces koyangensis</name>
    <dbReference type="NCBI Taxonomy" id="188770"/>
    <lineage>
        <taxon>Bacteria</taxon>
        <taxon>Bacillati</taxon>
        <taxon>Actinomycetota</taxon>
        <taxon>Actinomycetes</taxon>
        <taxon>Kitasatosporales</taxon>
        <taxon>Streptomycetaceae</taxon>
        <taxon>Streptomyces</taxon>
        <taxon>Streptomyces aurantiacus group</taxon>
    </lineage>
</organism>
<sequence length="210" mass="21639">MRITVFGATGGVGGEVVRQALEAGHEVTAVVRDPAALKADGERLEVARADLTDASALGPLVAGRDAVLSGLGARGRRTDGLVTRLTGTVVTAMEGEGVRRLVMVSAAPVVQPPPDEPLTARLTLAVVRQIFGEVYADLAGAEALLARSGTEWTAVRPPRLTDGPLTGTYRRVTGGNPRAARSLSRADTAHAMLGAVDDPGTVRQGVGVAY</sequence>
<dbReference type="Proteomes" id="UP000259636">
    <property type="component" value="Chromosome"/>
</dbReference>
<dbReference type="GeneID" id="300116462"/>
<evidence type="ECO:0000259" key="1">
    <source>
        <dbReference type="Pfam" id="PF13460"/>
    </source>
</evidence>
<reference evidence="2 3" key="1">
    <citation type="submission" date="2018-08" db="EMBL/GenBank/DDBJ databases">
        <authorList>
            <person name="Ferrada E.E."/>
            <person name="Latorre B.A."/>
        </authorList>
    </citation>
    <scope>NUCLEOTIDE SEQUENCE [LARGE SCALE GENOMIC DNA]</scope>
    <source>
        <strain evidence="2 3">VK-A60T</strain>
    </source>
</reference>
<accession>A0A385DFU6</accession>
<dbReference type="RefSeq" id="WP_101278674.1">
    <property type="nucleotide sequence ID" value="NZ_CP031742.1"/>
</dbReference>
<dbReference type="AlphaFoldDB" id="A0A385DFU6"/>
<dbReference type="GO" id="GO:0042602">
    <property type="term" value="F:riboflavin reductase (NADPH) activity"/>
    <property type="evidence" value="ECO:0007669"/>
    <property type="project" value="TreeGrafter"/>
</dbReference>
<dbReference type="InterPro" id="IPR036291">
    <property type="entry name" value="NAD(P)-bd_dom_sf"/>
</dbReference>
<dbReference type="KEGG" id="sky:D0C37_20125"/>
<protein>
    <submittedName>
        <fullName evidence="2">NAD-dependent epimerase/dehydratase family protein</fullName>
    </submittedName>
</protein>
<evidence type="ECO:0000313" key="2">
    <source>
        <dbReference type="EMBL" id="AXQ56671.1"/>
    </source>
</evidence>
<dbReference type="SUPFAM" id="SSF51735">
    <property type="entry name" value="NAD(P)-binding Rossmann-fold domains"/>
    <property type="match status" value="1"/>
</dbReference>
<name>A0A385DFU6_9ACTN</name>
<feature type="domain" description="NAD(P)-binding" evidence="1">
    <location>
        <begin position="7"/>
        <end position="199"/>
    </location>
</feature>